<dbReference type="Proteomes" id="UP001163603">
    <property type="component" value="Chromosome 4"/>
</dbReference>
<keyword evidence="2" id="KW-1185">Reference proteome</keyword>
<sequence>MESIAKDDKGNELEPEKHSRESSSNGCTIVYVLGGPGSGKSTQCSKIVRHFGFCHLSVGDLLQAEVDSGSDNGKMIQDLKKEGKLVPSDIVVKVLEKAMQGSKNKKFLIDGFPRSQENLDAAQQILKIDPVFVLFFDCSEEEMIKRLLNRNQGRVDDNIESIKKRIKVYFESTLPIINYYSSKGKIRKINAERPIEEVFGAVKDVFSELKEASMESKSSTN</sequence>
<evidence type="ECO:0000313" key="2">
    <source>
        <dbReference type="Proteomes" id="UP001163603"/>
    </source>
</evidence>
<name>A0ACC0YUY6_9ROSI</name>
<accession>A0ACC0YUY6</accession>
<gene>
    <name evidence="1" type="ORF">Pint_18888</name>
</gene>
<comment type="caution">
    <text evidence="1">The sequence shown here is derived from an EMBL/GenBank/DDBJ whole genome shotgun (WGS) entry which is preliminary data.</text>
</comment>
<organism evidence="1 2">
    <name type="scientific">Pistacia integerrima</name>
    <dbReference type="NCBI Taxonomy" id="434235"/>
    <lineage>
        <taxon>Eukaryota</taxon>
        <taxon>Viridiplantae</taxon>
        <taxon>Streptophyta</taxon>
        <taxon>Embryophyta</taxon>
        <taxon>Tracheophyta</taxon>
        <taxon>Spermatophyta</taxon>
        <taxon>Magnoliopsida</taxon>
        <taxon>eudicotyledons</taxon>
        <taxon>Gunneridae</taxon>
        <taxon>Pentapetalae</taxon>
        <taxon>rosids</taxon>
        <taxon>malvids</taxon>
        <taxon>Sapindales</taxon>
        <taxon>Anacardiaceae</taxon>
        <taxon>Pistacia</taxon>
    </lineage>
</organism>
<proteinExistence type="predicted"/>
<reference evidence="2" key="1">
    <citation type="journal article" date="2023" name="G3 (Bethesda)">
        <title>Genome assembly and association tests identify interacting loci associated with vigor, precocity, and sex in interspecific pistachio rootstocks.</title>
        <authorList>
            <person name="Palmer W."/>
            <person name="Jacygrad E."/>
            <person name="Sagayaradj S."/>
            <person name="Cavanaugh K."/>
            <person name="Han R."/>
            <person name="Bertier L."/>
            <person name="Beede B."/>
            <person name="Kafkas S."/>
            <person name="Golino D."/>
            <person name="Preece J."/>
            <person name="Michelmore R."/>
        </authorList>
    </citation>
    <scope>NUCLEOTIDE SEQUENCE [LARGE SCALE GENOMIC DNA]</scope>
</reference>
<protein>
    <submittedName>
        <fullName evidence="1">Uncharacterized protein</fullName>
    </submittedName>
</protein>
<dbReference type="EMBL" id="CM047739">
    <property type="protein sequence ID" value="KAJ0042442.1"/>
    <property type="molecule type" value="Genomic_DNA"/>
</dbReference>
<evidence type="ECO:0000313" key="1">
    <source>
        <dbReference type="EMBL" id="KAJ0042442.1"/>
    </source>
</evidence>